<keyword evidence="11 12" id="KW-0472">Membrane</keyword>
<dbReference type="GO" id="GO:0048038">
    <property type="term" value="F:quinone binding"/>
    <property type="evidence" value="ECO:0007669"/>
    <property type="project" value="UniProtKB-KW"/>
</dbReference>
<comment type="catalytic activity">
    <reaction evidence="12">
        <text>a plastoquinone + NADH + (n+1) H(+)(in) = a plastoquinol + NAD(+) + n H(+)(out)</text>
        <dbReference type="Rhea" id="RHEA:42608"/>
        <dbReference type="Rhea" id="RHEA-COMP:9561"/>
        <dbReference type="Rhea" id="RHEA-COMP:9562"/>
        <dbReference type="ChEBI" id="CHEBI:15378"/>
        <dbReference type="ChEBI" id="CHEBI:17757"/>
        <dbReference type="ChEBI" id="CHEBI:57540"/>
        <dbReference type="ChEBI" id="CHEBI:57945"/>
        <dbReference type="ChEBI" id="CHEBI:62192"/>
    </reaction>
</comment>
<dbReference type="PANTHER" id="PTHR22773">
    <property type="entry name" value="NADH DEHYDROGENASE"/>
    <property type="match status" value="1"/>
</dbReference>
<evidence type="ECO:0000256" key="4">
    <source>
        <dbReference type="ARBA" id="ARBA00022692"/>
    </source>
</evidence>
<keyword evidence="7 12" id="KW-0618">Plastoquinone</keyword>
<sequence>METNQLFSLDNIITILPECVLIICLLTILMIDVINKKSTWLANIALLSLLTSTFILLFQLKNTEFAFTTFLGSFQIDGFTLAFRCILTLSSALCIPLSTEYIRRSGMTNAEFLILLITATLGGMFLCGANDLVTIFVSLECLSLSSYLLAGQAKKDIRSNEASLKYLLMGGASSSILVYGFSWLYGLSGGELQLSKIINGITSQEMSLLSGLWVAFVCILVGIGFKISAVPFHQWTPDVYEGSPTPVVAFLSVGSKAAGLALATRLLSIVFPVIEDQWHIVLEILAFLSMVFGNLIAATQTSMKRMLAYSSISQAGYLLIAILVGNADGYASMITYLIIYTFMNLGAFACTVIFGLRTGTDQIRDYTGLYLKDPWLAFALSICLLSLAGMPPLAGFFGKLYLFWCGWKSDLYFLVYTGLITSVISLYYYLRVVKAMMTKEIKEMSTYVREYVTPSISIFSSSSIELGVTLCVIASSFLGFFMNPIIDVTRQSILVNNFFTF</sequence>
<evidence type="ECO:0000256" key="3">
    <source>
        <dbReference type="ARBA" id="ARBA00022528"/>
    </source>
</evidence>
<dbReference type="EC" id="7.1.1.-" evidence="12"/>
<keyword evidence="8 12" id="KW-1278">Translocase</keyword>
<evidence type="ECO:0000256" key="1">
    <source>
        <dbReference type="ARBA" id="ARBA00004141"/>
    </source>
</evidence>
<feature type="transmembrane region" description="Helical" evidence="12">
    <location>
        <begin position="375"/>
        <end position="399"/>
    </location>
</feature>
<comment type="subunit">
    <text evidence="12">NDH is composed of at least 16 different subunits, 5 of which are encoded in the nucleus.</text>
</comment>
<evidence type="ECO:0000256" key="10">
    <source>
        <dbReference type="ARBA" id="ARBA00023027"/>
    </source>
</evidence>
<evidence type="ECO:0000313" key="15">
    <source>
        <dbReference type="EMBL" id="UPO65744.1"/>
    </source>
</evidence>
<keyword evidence="6 12" id="KW-0521">NADP</keyword>
<keyword evidence="12" id="KW-0793">Thylakoid</keyword>
<feature type="transmembrane region" description="Helical" evidence="12">
    <location>
        <begin position="333"/>
        <end position="354"/>
    </location>
</feature>
<evidence type="ECO:0000256" key="2">
    <source>
        <dbReference type="ARBA" id="ARBA00022448"/>
    </source>
</evidence>
<comment type="function">
    <text evidence="12">NDH shuttles electrons from NAD(P)H:plastoquinone, via FMN and iron-sulfur (Fe-S) centers, to quinones in the photosynthetic chain and possibly in a chloroplast respiratory chain. The immediate electron acceptor for the enzyme in this species is believed to be plastoquinone. Couples the redox reaction to proton translocation, and thus conserves the redox energy in a proton gradient.</text>
</comment>
<dbReference type="GO" id="GO:0042773">
    <property type="term" value="P:ATP synthesis coupled electron transport"/>
    <property type="evidence" value="ECO:0007669"/>
    <property type="project" value="InterPro"/>
</dbReference>
<comment type="catalytic activity">
    <reaction evidence="12">
        <text>a plastoquinone + NADPH + (n+1) H(+)(in) = a plastoquinol + NADP(+) + n H(+)(out)</text>
        <dbReference type="Rhea" id="RHEA:42612"/>
        <dbReference type="Rhea" id="RHEA-COMP:9561"/>
        <dbReference type="Rhea" id="RHEA-COMP:9562"/>
        <dbReference type="ChEBI" id="CHEBI:15378"/>
        <dbReference type="ChEBI" id="CHEBI:17757"/>
        <dbReference type="ChEBI" id="CHEBI:57783"/>
        <dbReference type="ChEBI" id="CHEBI:58349"/>
        <dbReference type="ChEBI" id="CHEBI:62192"/>
    </reaction>
</comment>
<dbReference type="Pfam" id="PF19530">
    <property type="entry name" value="Ndh2_N"/>
    <property type="match status" value="1"/>
</dbReference>
<organism evidence="15">
    <name type="scientific">Euastrum ansatum</name>
    <dbReference type="NCBI Taxonomy" id="2722870"/>
    <lineage>
        <taxon>Eukaryota</taxon>
        <taxon>Viridiplantae</taxon>
        <taxon>Streptophyta</taxon>
        <taxon>Zygnematophyceae</taxon>
        <taxon>Zygnematophycidae</taxon>
        <taxon>Desmidiales</taxon>
        <taxon>Desmidiaceae</taxon>
        <taxon>Euastrum</taxon>
    </lineage>
</organism>
<comment type="subcellular location">
    <subcellularLocation>
        <location evidence="1">Membrane</location>
        <topology evidence="1">Multi-pass membrane protein</topology>
    </subcellularLocation>
    <subcellularLocation>
        <location evidence="12">Plastid</location>
        <location evidence="12">Chloroplast thylakoid membrane</location>
        <topology evidence="12">Multi-pass membrane protein</topology>
    </subcellularLocation>
</comment>
<evidence type="ECO:0000256" key="11">
    <source>
        <dbReference type="ARBA" id="ARBA00023136"/>
    </source>
</evidence>
<name>A0A8U0LU99_9VIRI</name>
<evidence type="ECO:0000256" key="7">
    <source>
        <dbReference type="ARBA" id="ARBA00022957"/>
    </source>
</evidence>
<reference evidence="15" key="1">
    <citation type="submission" date="2020-08" db="EMBL/GenBank/DDBJ databases">
        <title>DNAmark Project.</title>
        <authorList>
            <person name="Langkjaer E."/>
        </authorList>
    </citation>
    <scope>NUCLEOTIDE SEQUENCE</scope>
    <source>
        <strain evidence="15">DM272</strain>
    </source>
</reference>
<keyword evidence="2 12" id="KW-0813">Transport</keyword>
<keyword evidence="15" id="KW-0934">Plastid</keyword>
<dbReference type="GO" id="GO:0019684">
    <property type="term" value="P:photosynthesis, light reaction"/>
    <property type="evidence" value="ECO:0007669"/>
    <property type="project" value="UniProtKB-UniRule"/>
</dbReference>
<dbReference type="PRINTS" id="PR01434">
    <property type="entry name" value="NADHDHGNASE5"/>
</dbReference>
<gene>
    <name evidence="12 15" type="primary">ndhB</name>
</gene>
<keyword evidence="5 12" id="KW-0874">Quinone</keyword>
<feature type="domain" description="NAD(P)H-quinone oxidoreductase subunit 2 N-terminal" evidence="14">
    <location>
        <begin position="13"/>
        <end position="100"/>
    </location>
</feature>
<evidence type="ECO:0000256" key="8">
    <source>
        <dbReference type="ARBA" id="ARBA00022967"/>
    </source>
</evidence>
<feature type="transmembrane region" description="Helical" evidence="12">
    <location>
        <begin position="411"/>
        <end position="430"/>
    </location>
</feature>
<geneLocation type="chloroplast" evidence="15"/>
<feature type="transmembrane region" description="Helical" evidence="12">
    <location>
        <begin position="40"/>
        <end position="58"/>
    </location>
</feature>
<evidence type="ECO:0000259" key="14">
    <source>
        <dbReference type="Pfam" id="PF19530"/>
    </source>
</evidence>
<feature type="transmembrane region" description="Helical" evidence="12">
    <location>
        <begin position="206"/>
        <end position="227"/>
    </location>
</feature>
<evidence type="ECO:0000256" key="12">
    <source>
        <dbReference type="HAMAP-Rule" id="MF_00445"/>
    </source>
</evidence>
<protein>
    <recommendedName>
        <fullName evidence="12">NAD(P)H-quinone oxidoreductase subunit 2, chloroplastic</fullName>
        <ecNumber evidence="12">7.1.1.-</ecNumber>
    </recommendedName>
    <alternativeName>
        <fullName evidence="12">NAD(P)H dehydrogenase, subunit 2</fullName>
    </alternativeName>
    <alternativeName>
        <fullName evidence="12">NADH-plastoquinone oxidoreductase subunit 2</fullName>
    </alternativeName>
</protein>
<keyword evidence="10 12" id="KW-0520">NAD</keyword>
<feature type="transmembrane region" description="Helical" evidence="12">
    <location>
        <begin position="306"/>
        <end position="327"/>
    </location>
</feature>
<feature type="transmembrane region" description="Helical" evidence="12">
    <location>
        <begin position="109"/>
        <end position="126"/>
    </location>
</feature>
<keyword evidence="9 12" id="KW-1133">Transmembrane helix</keyword>
<evidence type="ECO:0000256" key="5">
    <source>
        <dbReference type="ARBA" id="ARBA00022719"/>
    </source>
</evidence>
<feature type="transmembrane region" description="Helical" evidence="12">
    <location>
        <begin position="162"/>
        <end position="186"/>
    </location>
</feature>
<evidence type="ECO:0000256" key="6">
    <source>
        <dbReference type="ARBA" id="ARBA00022857"/>
    </source>
</evidence>
<dbReference type="NCBIfam" id="NF002701">
    <property type="entry name" value="PRK02504.1"/>
    <property type="match status" value="1"/>
</dbReference>
<feature type="transmembrane region" description="Helical" evidence="12">
    <location>
        <begin position="451"/>
        <end position="482"/>
    </location>
</feature>
<dbReference type="InterPro" id="IPR045693">
    <property type="entry name" value="Ndh2_N"/>
</dbReference>
<feature type="transmembrane region" description="Helical" evidence="12">
    <location>
        <begin position="280"/>
        <end position="299"/>
    </location>
</feature>
<dbReference type="Pfam" id="PF00361">
    <property type="entry name" value="Proton_antipo_M"/>
    <property type="match status" value="1"/>
</dbReference>
<evidence type="ECO:0000259" key="13">
    <source>
        <dbReference type="Pfam" id="PF00361"/>
    </source>
</evidence>
<keyword evidence="4 12" id="KW-0812">Transmembrane</keyword>
<dbReference type="InterPro" id="IPR001750">
    <property type="entry name" value="ND/Mrp_TM"/>
</dbReference>
<dbReference type="AlphaFoldDB" id="A0A8U0LU99"/>
<dbReference type="GO" id="GO:0009535">
    <property type="term" value="C:chloroplast thylakoid membrane"/>
    <property type="evidence" value="ECO:0007669"/>
    <property type="project" value="UniProtKB-SubCell"/>
</dbReference>
<feature type="domain" description="NADH:quinone oxidoreductase/Mrp antiporter transmembrane" evidence="13">
    <location>
        <begin position="129"/>
        <end position="425"/>
    </location>
</feature>
<dbReference type="InterPro" id="IPR010096">
    <property type="entry name" value="NADH-Q_OxRdtase_suN/2"/>
</dbReference>
<feature type="transmembrane region" description="Helical" evidence="12">
    <location>
        <begin position="12"/>
        <end position="33"/>
    </location>
</feature>
<dbReference type="EMBL" id="MT902174">
    <property type="protein sequence ID" value="UPO65744.1"/>
    <property type="molecule type" value="Genomic_DNA"/>
</dbReference>
<dbReference type="HAMAP" id="MF_00445">
    <property type="entry name" value="NDH1_NuoN_1"/>
    <property type="match status" value="1"/>
</dbReference>
<dbReference type="GO" id="GO:0008137">
    <property type="term" value="F:NADH dehydrogenase (ubiquinone) activity"/>
    <property type="evidence" value="ECO:0007669"/>
    <property type="project" value="InterPro"/>
</dbReference>
<proteinExistence type="inferred from homology"/>
<keyword evidence="3 15" id="KW-0150">Chloroplast</keyword>
<evidence type="ECO:0000256" key="9">
    <source>
        <dbReference type="ARBA" id="ARBA00022989"/>
    </source>
</evidence>
<accession>A0A8U0LU99</accession>
<dbReference type="NCBIfam" id="TIGR01770">
    <property type="entry name" value="NDH_I_N"/>
    <property type="match status" value="1"/>
</dbReference>
<comment type="similarity">
    <text evidence="12">Belongs to the complex I subunit 2 family.</text>
</comment>
<dbReference type="GO" id="GO:0016655">
    <property type="term" value="F:oxidoreductase activity, acting on NAD(P)H, quinone or similar compound as acceptor"/>
    <property type="evidence" value="ECO:0007669"/>
    <property type="project" value="UniProtKB-UniRule"/>
</dbReference>